<proteinExistence type="predicted"/>
<dbReference type="AlphaFoldDB" id="C8ZAM8"/>
<evidence type="ECO:0000313" key="2">
    <source>
        <dbReference type="Proteomes" id="UP000000286"/>
    </source>
</evidence>
<reference evidence="1 2" key="1">
    <citation type="journal article" date="2009" name="Proc. Natl. Acad. Sci. U.S.A.">
        <title>Eukaryote-to-eukaryote gene transfer events revealed by the genome sequence of the wine yeast Saccharomyces cerevisiae EC1118.</title>
        <authorList>
            <person name="Novo M."/>
            <person name="Bigey F."/>
            <person name="Beyne E."/>
            <person name="Galeote V."/>
            <person name="Gavory F."/>
            <person name="Mallet S."/>
            <person name="Cambot B."/>
            <person name="Legras J.L."/>
            <person name="Wincker P."/>
            <person name="Casaregola S."/>
            <person name="Dequin S."/>
        </authorList>
    </citation>
    <scope>NUCLEOTIDE SEQUENCE [LARGE SCALE GENOMIC DNA]</scope>
    <source>
        <strain evidence="2">Lalvin EC1118 / Prise de mousse</strain>
    </source>
</reference>
<gene>
    <name evidence="1" type="ORF">EC1118_1I12_1794g</name>
</gene>
<organism evidence="1 2">
    <name type="scientific">Saccharomyces cerevisiae (strain Lalvin EC1118 / Prise de mousse)</name>
    <name type="common">Baker's yeast</name>
    <dbReference type="NCBI Taxonomy" id="643680"/>
    <lineage>
        <taxon>Eukaryota</taxon>
        <taxon>Fungi</taxon>
        <taxon>Dikarya</taxon>
        <taxon>Ascomycota</taxon>
        <taxon>Saccharomycotina</taxon>
        <taxon>Saccharomycetes</taxon>
        <taxon>Saccharomycetales</taxon>
        <taxon>Saccharomycetaceae</taxon>
        <taxon>Saccharomyces</taxon>
    </lineage>
</organism>
<accession>C8ZAM8</accession>
<dbReference type="HOGENOM" id="CLU_2456501_0_0_1"/>
<name>C8ZAM8_YEAS8</name>
<protein>
    <submittedName>
        <fullName evidence="1">EC1118_1I12_1794p</fullName>
    </submittedName>
</protein>
<evidence type="ECO:0000313" key="1">
    <source>
        <dbReference type="EMBL" id="CAY80491.1"/>
    </source>
</evidence>
<dbReference type="Proteomes" id="UP000000286">
    <property type="component" value="Chromosome IX"/>
</dbReference>
<dbReference type="EMBL" id="FN393074">
    <property type="protein sequence ID" value="CAY80491.1"/>
    <property type="molecule type" value="Genomic_DNA"/>
</dbReference>
<sequence length="89" mass="10501">MFELIPRIILELYGCCWTPLGVLFGYTLFRNACQFQFLTFSQFTNKNTVTFFILYNRMPNITAHEIRHNYQVLAVDVCSTFAFAERLQC</sequence>